<dbReference type="AlphaFoldDB" id="A0A4Y8D9N9"/>
<dbReference type="OrthoDB" id="3516672at2759"/>
<sequence>MGVIPSMVSNDVKLGTEKFAKFDPQSSLDGLAALQDTTQANRDTVSQATDAAHTGTQILSMKASDIKSSLSALAEIDDGSNKIIDINSMMTALEDCFQKAAEGISGVPINYYLKDISKSMLAETWVAKYYPGKYMAISYDDVAPSLGHPDASVTGGSSVGQSSAPAPD</sequence>
<dbReference type="Proteomes" id="UP000297299">
    <property type="component" value="Unassembled WGS sequence"/>
</dbReference>
<gene>
    <name evidence="1" type="ORF">BOTCAL_0062g00180</name>
</gene>
<accession>A0A4Y8D9N9</accession>
<organism evidence="1 2">
    <name type="scientific">Botryotinia calthae</name>
    <dbReference type="NCBI Taxonomy" id="38488"/>
    <lineage>
        <taxon>Eukaryota</taxon>
        <taxon>Fungi</taxon>
        <taxon>Dikarya</taxon>
        <taxon>Ascomycota</taxon>
        <taxon>Pezizomycotina</taxon>
        <taxon>Leotiomycetes</taxon>
        <taxon>Helotiales</taxon>
        <taxon>Sclerotiniaceae</taxon>
        <taxon>Botryotinia</taxon>
    </lineage>
</organism>
<name>A0A4Y8D9N9_9HELO</name>
<dbReference type="EMBL" id="PHWZ01000062">
    <property type="protein sequence ID" value="TEY75943.1"/>
    <property type="molecule type" value="Genomic_DNA"/>
</dbReference>
<keyword evidence="2" id="KW-1185">Reference proteome</keyword>
<evidence type="ECO:0000313" key="2">
    <source>
        <dbReference type="Proteomes" id="UP000297299"/>
    </source>
</evidence>
<comment type="caution">
    <text evidence="1">The sequence shown here is derived from an EMBL/GenBank/DDBJ whole genome shotgun (WGS) entry which is preliminary data.</text>
</comment>
<evidence type="ECO:0000313" key="1">
    <source>
        <dbReference type="EMBL" id="TEY75943.1"/>
    </source>
</evidence>
<protein>
    <submittedName>
        <fullName evidence="1">Uncharacterized protein</fullName>
    </submittedName>
</protein>
<reference evidence="1 2" key="1">
    <citation type="submission" date="2017-11" db="EMBL/GenBank/DDBJ databases">
        <title>Comparative genomics of Botrytis spp.</title>
        <authorList>
            <person name="Valero-Jimenez C.A."/>
            <person name="Tapia P."/>
            <person name="Veloso J."/>
            <person name="Silva-Moreno E."/>
            <person name="Staats M."/>
            <person name="Valdes J.H."/>
            <person name="Van Kan J.A.L."/>
        </authorList>
    </citation>
    <scope>NUCLEOTIDE SEQUENCE [LARGE SCALE GENOMIC DNA]</scope>
    <source>
        <strain evidence="1 2">MUCL2830</strain>
    </source>
</reference>
<proteinExistence type="predicted"/>